<evidence type="ECO:0000259" key="6">
    <source>
        <dbReference type="SMART" id="SM01144"/>
    </source>
</evidence>
<dbReference type="Pfam" id="PF03942">
    <property type="entry name" value="DTW"/>
    <property type="match status" value="1"/>
</dbReference>
<dbReference type="GO" id="GO:0008033">
    <property type="term" value="P:tRNA processing"/>
    <property type="evidence" value="ECO:0007669"/>
    <property type="project" value="UniProtKB-KW"/>
</dbReference>
<evidence type="ECO:0000256" key="3">
    <source>
        <dbReference type="ARBA" id="ARBA00022691"/>
    </source>
</evidence>
<comment type="caution">
    <text evidence="7">The sequence shown here is derived from an EMBL/GenBank/DDBJ whole genome shotgun (WGS) entry which is preliminary data.</text>
</comment>
<evidence type="ECO:0000256" key="1">
    <source>
        <dbReference type="ARBA" id="ARBA00012386"/>
    </source>
</evidence>
<dbReference type="InterPro" id="IPR005636">
    <property type="entry name" value="DTW"/>
</dbReference>
<dbReference type="PANTHER" id="PTHR21392:SF0">
    <property type="entry name" value="TRNA-URIDINE AMINOCARBOXYPROPYLTRANSFERASE 2"/>
    <property type="match status" value="1"/>
</dbReference>
<reference evidence="7 8" key="1">
    <citation type="submission" date="2018-08" db="EMBL/GenBank/DDBJ databases">
        <title>Achromobacter xylosoxidans Genome sequencing and assembly.</title>
        <authorList>
            <person name="Wang R."/>
            <person name="Rensing C."/>
            <person name="Li Y."/>
        </authorList>
    </citation>
    <scope>NUCLEOTIDE SEQUENCE [LARGE SCALE GENOMIC DNA]</scope>
    <source>
        <strain evidence="7 8">GD003A</strain>
    </source>
</reference>
<comment type="similarity">
    <text evidence="5">Belongs to the TDD superfamily. DTWD2 family.</text>
</comment>
<gene>
    <name evidence="7" type="ORF">DY367_08345</name>
</gene>
<dbReference type="PANTHER" id="PTHR21392">
    <property type="entry name" value="TRNA-URIDINE AMINOCARBOXYPROPYLTRANSFERASE 2"/>
    <property type="match status" value="1"/>
</dbReference>
<keyword evidence="4" id="KW-0819">tRNA processing</keyword>
<accession>A0A424WG30</accession>
<feature type="domain" description="DTW" evidence="6">
    <location>
        <begin position="2"/>
        <end position="187"/>
    </location>
</feature>
<sequence>MSRTLCTRCLRPLSHCLCALIPSLSCRTQVVVLQHPSEARHALNTARLAVLGLDGARRVVGEYFSEDDWALPGYLPRLLFPGEGAEVLTPGYGQELGAPIRLIVPDGTWGHARKLLHINPGLAALPRVMLPAGLSTRYRVRHADVPGALSTIEAVTHALNALEAPMNFDALLKPFEALIDGQIDGMGADLYARHHLNRKVPWR</sequence>
<evidence type="ECO:0000256" key="4">
    <source>
        <dbReference type="ARBA" id="ARBA00022694"/>
    </source>
</evidence>
<keyword evidence="2" id="KW-0808">Transferase</keyword>
<evidence type="ECO:0000313" key="8">
    <source>
        <dbReference type="Proteomes" id="UP000285324"/>
    </source>
</evidence>
<dbReference type="SMART" id="SM01144">
    <property type="entry name" value="DTW"/>
    <property type="match status" value="1"/>
</dbReference>
<dbReference type="GO" id="GO:0016432">
    <property type="term" value="F:tRNA-uridine aminocarboxypropyltransferase activity"/>
    <property type="evidence" value="ECO:0007669"/>
    <property type="project" value="UniProtKB-EC"/>
</dbReference>
<dbReference type="RefSeq" id="WP_059378518.1">
    <property type="nucleotide sequence ID" value="NZ_CP061008.1"/>
</dbReference>
<proteinExistence type="inferred from homology"/>
<keyword evidence="3" id="KW-0949">S-adenosyl-L-methionine</keyword>
<name>A0A424WG30_ALCXX</name>
<evidence type="ECO:0000313" key="7">
    <source>
        <dbReference type="EMBL" id="RPJ92228.1"/>
    </source>
</evidence>
<dbReference type="EC" id="2.5.1.25" evidence="1"/>
<dbReference type="EMBL" id="QVXO01000009">
    <property type="protein sequence ID" value="RPJ92228.1"/>
    <property type="molecule type" value="Genomic_DNA"/>
</dbReference>
<protein>
    <recommendedName>
        <fullName evidence="1">tRNA-uridine aminocarboxypropyltransferase</fullName>
        <ecNumber evidence="1">2.5.1.25</ecNumber>
    </recommendedName>
</protein>
<evidence type="ECO:0000256" key="5">
    <source>
        <dbReference type="ARBA" id="ARBA00034489"/>
    </source>
</evidence>
<dbReference type="Proteomes" id="UP000285324">
    <property type="component" value="Unassembled WGS sequence"/>
</dbReference>
<dbReference type="OrthoDB" id="268835at2"/>
<evidence type="ECO:0000256" key="2">
    <source>
        <dbReference type="ARBA" id="ARBA00022679"/>
    </source>
</evidence>
<dbReference type="InterPro" id="IPR039262">
    <property type="entry name" value="DTWD2/TAPT"/>
</dbReference>
<dbReference type="AlphaFoldDB" id="A0A424WG30"/>
<organism evidence="7 8">
    <name type="scientific">Alcaligenes xylosoxydans xylosoxydans</name>
    <name type="common">Achromobacter xylosoxidans</name>
    <dbReference type="NCBI Taxonomy" id="85698"/>
    <lineage>
        <taxon>Bacteria</taxon>
        <taxon>Pseudomonadati</taxon>
        <taxon>Pseudomonadota</taxon>
        <taxon>Betaproteobacteria</taxon>
        <taxon>Burkholderiales</taxon>
        <taxon>Alcaligenaceae</taxon>
        <taxon>Achromobacter</taxon>
    </lineage>
</organism>